<reference evidence="1 3" key="3">
    <citation type="submission" date="2019-07" db="EMBL/GenBank/DDBJ databases">
        <title>Whole genome shotgun sequence of Methylobacterium oxalidis NBRC 107715.</title>
        <authorList>
            <person name="Hosoyama A."/>
            <person name="Uohara A."/>
            <person name="Ohji S."/>
            <person name="Ichikawa N."/>
        </authorList>
    </citation>
    <scope>NUCLEOTIDE SEQUENCE [LARGE SCALE GENOMIC DNA]</scope>
    <source>
        <strain evidence="1 3">NBRC 107715</strain>
    </source>
</reference>
<keyword evidence="4" id="KW-1185">Reference proteome</keyword>
<dbReference type="EMBL" id="BJZU01000004">
    <property type="protein sequence ID" value="GEP02315.1"/>
    <property type="molecule type" value="Genomic_DNA"/>
</dbReference>
<dbReference type="RefSeq" id="WP_147024004.1">
    <property type="nucleotide sequence ID" value="NZ_BJZU01000004.1"/>
</dbReference>
<organism evidence="1 3">
    <name type="scientific">Methylobacterium oxalidis</name>
    <dbReference type="NCBI Taxonomy" id="944322"/>
    <lineage>
        <taxon>Bacteria</taxon>
        <taxon>Pseudomonadati</taxon>
        <taxon>Pseudomonadota</taxon>
        <taxon>Alphaproteobacteria</taxon>
        <taxon>Hyphomicrobiales</taxon>
        <taxon>Methylobacteriaceae</taxon>
        <taxon>Methylobacterium</taxon>
    </lineage>
</organism>
<dbReference type="Proteomes" id="UP001156856">
    <property type="component" value="Unassembled WGS sequence"/>
</dbReference>
<evidence type="ECO:0000313" key="4">
    <source>
        <dbReference type="Proteomes" id="UP001156856"/>
    </source>
</evidence>
<gene>
    <name evidence="2" type="ORF">GCM10007888_60790</name>
    <name evidence="1" type="ORF">MOX02_03530</name>
</gene>
<reference evidence="4" key="2">
    <citation type="journal article" date="2019" name="Int. J. Syst. Evol. Microbiol.">
        <title>The Global Catalogue of Microorganisms (GCM) 10K type strain sequencing project: providing services to taxonomists for standard genome sequencing and annotation.</title>
        <authorList>
            <consortium name="The Broad Institute Genomics Platform"/>
            <consortium name="The Broad Institute Genome Sequencing Center for Infectious Disease"/>
            <person name="Wu L."/>
            <person name="Ma J."/>
        </authorList>
    </citation>
    <scope>NUCLEOTIDE SEQUENCE [LARGE SCALE GENOMIC DNA]</scope>
    <source>
        <strain evidence="4">NBRC 107715</strain>
    </source>
</reference>
<dbReference type="EMBL" id="BSPK01000117">
    <property type="protein sequence ID" value="GLS67694.1"/>
    <property type="molecule type" value="Genomic_DNA"/>
</dbReference>
<proteinExistence type="predicted"/>
<dbReference type="AlphaFoldDB" id="A0A512IX88"/>
<name>A0A512IX88_9HYPH</name>
<evidence type="ECO:0000313" key="1">
    <source>
        <dbReference type="EMBL" id="GEP02315.1"/>
    </source>
</evidence>
<sequence length="73" mass="8119">MKTGFLLVLTIFSGPQKDEGTVAAFETRDRCERVGQMAVEQALKELRERGIRTGSAWFRCQEVRGGSIGDLTN</sequence>
<protein>
    <submittedName>
        <fullName evidence="1">Uncharacterized protein</fullName>
    </submittedName>
</protein>
<comment type="caution">
    <text evidence="1">The sequence shown here is derived from an EMBL/GenBank/DDBJ whole genome shotgun (WGS) entry which is preliminary data.</text>
</comment>
<reference evidence="2" key="1">
    <citation type="journal article" date="2014" name="Int. J. Syst. Evol. Microbiol.">
        <title>Complete genome of a new Firmicutes species belonging to the dominant human colonic microbiota ('Ruminococcus bicirculans') reveals two chromosomes and a selective capacity to utilize plant glucans.</title>
        <authorList>
            <consortium name="NISC Comparative Sequencing Program"/>
            <person name="Wegmann U."/>
            <person name="Louis P."/>
            <person name="Goesmann A."/>
            <person name="Henrissat B."/>
            <person name="Duncan S.H."/>
            <person name="Flint H.J."/>
        </authorList>
    </citation>
    <scope>NUCLEOTIDE SEQUENCE</scope>
    <source>
        <strain evidence="2">NBRC 107715</strain>
    </source>
</reference>
<dbReference type="Proteomes" id="UP000321960">
    <property type="component" value="Unassembled WGS sequence"/>
</dbReference>
<dbReference type="OrthoDB" id="9862887at2"/>
<accession>A0A512IX88</accession>
<evidence type="ECO:0000313" key="3">
    <source>
        <dbReference type="Proteomes" id="UP000321960"/>
    </source>
</evidence>
<reference evidence="2" key="4">
    <citation type="submission" date="2023-01" db="EMBL/GenBank/DDBJ databases">
        <title>Draft genome sequence of Methylobacterium oxalidis strain NBRC 107715.</title>
        <authorList>
            <person name="Sun Q."/>
            <person name="Mori K."/>
        </authorList>
    </citation>
    <scope>NUCLEOTIDE SEQUENCE</scope>
    <source>
        <strain evidence="2">NBRC 107715</strain>
    </source>
</reference>
<evidence type="ECO:0000313" key="2">
    <source>
        <dbReference type="EMBL" id="GLS67694.1"/>
    </source>
</evidence>